<dbReference type="RefSeq" id="WP_116775660.1">
    <property type="nucleotide sequence ID" value="NZ_QDKG01000003.1"/>
</dbReference>
<comment type="caution">
    <text evidence="2">The sequence shown here is derived from an EMBL/GenBank/DDBJ whole genome shotgun (WGS) entry which is preliminary data.</text>
</comment>
<feature type="signal peptide" evidence="1">
    <location>
        <begin position="1"/>
        <end position="19"/>
    </location>
</feature>
<evidence type="ECO:0000313" key="2">
    <source>
        <dbReference type="EMBL" id="PVH25070.1"/>
    </source>
</evidence>
<dbReference type="InterPro" id="IPR007298">
    <property type="entry name" value="Cu-R_lipoprotein_NlpE"/>
</dbReference>
<reference evidence="2 3" key="1">
    <citation type="submission" date="2018-04" db="EMBL/GenBank/DDBJ databases">
        <title>Sphingobacterium cortibacter sp. nov.</title>
        <authorList>
            <person name="Li Y."/>
        </authorList>
    </citation>
    <scope>NUCLEOTIDE SEQUENCE [LARGE SCALE GENOMIC DNA]</scope>
    <source>
        <strain evidence="2 3">2c-3</strain>
    </source>
</reference>
<dbReference type="PROSITE" id="PS51257">
    <property type="entry name" value="PROKAR_LIPOPROTEIN"/>
    <property type="match status" value="1"/>
</dbReference>
<keyword evidence="3" id="KW-1185">Reference proteome</keyword>
<gene>
    <name evidence="2" type="ORF">DC487_09045</name>
</gene>
<protein>
    <recommendedName>
        <fullName evidence="4">Copper resistance protein NlpE</fullName>
    </recommendedName>
</protein>
<organism evidence="2 3">
    <name type="scientific">Sphingobacterium corticibacter</name>
    <dbReference type="NCBI Taxonomy" id="2171749"/>
    <lineage>
        <taxon>Bacteria</taxon>
        <taxon>Pseudomonadati</taxon>
        <taxon>Bacteroidota</taxon>
        <taxon>Sphingobacteriia</taxon>
        <taxon>Sphingobacteriales</taxon>
        <taxon>Sphingobacteriaceae</taxon>
        <taxon>Sphingobacterium</taxon>
    </lineage>
</organism>
<dbReference type="Gene3D" id="2.40.128.640">
    <property type="match status" value="1"/>
</dbReference>
<dbReference type="Proteomes" id="UP000245627">
    <property type="component" value="Unassembled WGS sequence"/>
</dbReference>
<proteinExistence type="predicted"/>
<evidence type="ECO:0008006" key="4">
    <source>
        <dbReference type="Google" id="ProtNLM"/>
    </source>
</evidence>
<evidence type="ECO:0000256" key="1">
    <source>
        <dbReference type="SAM" id="SignalP"/>
    </source>
</evidence>
<accession>A0A2T8HI48</accession>
<dbReference type="OrthoDB" id="5348860at2"/>
<dbReference type="AlphaFoldDB" id="A0A2T8HI48"/>
<dbReference type="Pfam" id="PF04170">
    <property type="entry name" value="NlpE"/>
    <property type="match status" value="1"/>
</dbReference>
<name>A0A2T8HI48_9SPHI</name>
<feature type="chain" id="PRO_5015754818" description="Copper resistance protein NlpE" evidence="1">
    <location>
        <begin position="20"/>
        <end position="160"/>
    </location>
</feature>
<sequence>MKSLLFMLPLALAISCTSANKNKAESNDGPEVNPAIDSLHAASNFLDWPGNYKGTIPGDGKDSTIMEVTINRDNTFAVKVNKNAGAEMVEDKGEIKWESNETYVVLKGTKVDYSFRLGDDEITFLDNPENVSETATPQEYRLVKQQEYATHDKHQRFPTE</sequence>
<keyword evidence="1" id="KW-0732">Signal</keyword>
<dbReference type="EMBL" id="QDKG01000003">
    <property type="protein sequence ID" value="PVH25070.1"/>
    <property type="molecule type" value="Genomic_DNA"/>
</dbReference>
<evidence type="ECO:0000313" key="3">
    <source>
        <dbReference type="Proteomes" id="UP000245627"/>
    </source>
</evidence>